<dbReference type="AlphaFoldDB" id="A0A0C1EAV3"/>
<organism evidence="1 2">
    <name type="scientific">Parachlamydia acanthamoebae</name>
    <dbReference type="NCBI Taxonomy" id="83552"/>
    <lineage>
        <taxon>Bacteria</taxon>
        <taxon>Pseudomonadati</taxon>
        <taxon>Chlamydiota</taxon>
        <taxon>Chlamydiia</taxon>
        <taxon>Parachlamydiales</taxon>
        <taxon>Parachlamydiaceae</taxon>
        <taxon>Parachlamydia</taxon>
    </lineage>
</organism>
<accession>A0A0C1EAV3</accession>
<dbReference type="RefSeq" id="WP_013925408.1">
    <property type="nucleotide sequence ID" value="NZ_BAWW01000001.1"/>
</dbReference>
<evidence type="ECO:0000313" key="1">
    <source>
        <dbReference type="EMBL" id="KIA77188.1"/>
    </source>
</evidence>
<protein>
    <recommendedName>
        <fullName evidence="3">Helix-turn-helix domain-containing protein</fullName>
    </recommendedName>
</protein>
<proteinExistence type="predicted"/>
<reference evidence="1 2" key="1">
    <citation type="journal article" date="2014" name="Mol. Biol. Evol.">
        <title>Massive expansion of Ubiquitination-related gene families within the Chlamydiae.</title>
        <authorList>
            <person name="Domman D."/>
            <person name="Collingro A."/>
            <person name="Lagkouvardos I."/>
            <person name="Gehre L."/>
            <person name="Weinmaier T."/>
            <person name="Rattei T."/>
            <person name="Subtil A."/>
            <person name="Horn M."/>
        </authorList>
    </citation>
    <scope>NUCLEOTIDE SEQUENCE [LARGE SCALE GENOMIC DNA]</scope>
    <source>
        <strain evidence="1 2">OEW1</strain>
    </source>
</reference>
<gene>
    <name evidence="1" type="ORF">DB43_GT00290</name>
</gene>
<comment type="caution">
    <text evidence="1">The sequence shown here is derived from an EMBL/GenBank/DDBJ whole genome shotgun (WGS) entry which is preliminary data.</text>
</comment>
<name>A0A0C1EAV3_9BACT</name>
<evidence type="ECO:0008006" key="3">
    <source>
        <dbReference type="Google" id="ProtNLM"/>
    </source>
</evidence>
<dbReference type="EMBL" id="JSAM01000089">
    <property type="protein sequence ID" value="KIA77188.1"/>
    <property type="molecule type" value="Genomic_DNA"/>
</dbReference>
<evidence type="ECO:0000313" key="2">
    <source>
        <dbReference type="Proteomes" id="UP000031307"/>
    </source>
</evidence>
<sequence>MAENKRDESYCTIKQIANDPTFCFTVPMLRYYVLHAHRNGLSKAIRRVGRKVLIRRDQFIEWLEKQTRR</sequence>
<dbReference type="Proteomes" id="UP000031307">
    <property type="component" value="Unassembled WGS sequence"/>
</dbReference>